<name>I5C1X6_9BACT</name>
<comment type="similarity">
    <text evidence="1">Belongs to the outer membrane factor (OMF) (TC 1.B.17) family.</text>
</comment>
<dbReference type="InterPro" id="IPR003423">
    <property type="entry name" value="OMP_efflux"/>
</dbReference>
<dbReference type="Pfam" id="PF02321">
    <property type="entry name" value="OEP"/>
    <property type="match status" value="1"/>
</dbReference>
<keyword evidence="3" id="KW-1185">Reference proteome</keyword>
<dbReference type="AlphaFoldDB" id="I5C1X6"/>
<dbReference type="GO" id="GO:0015562">
    <property type="term" value="F:efflux transmembrane transporter activity"/>
    <property type="evidence" value="ECO:0007669"/>
    <property type="project" value="InterPro"/>
</dbReference>
<dbReference type="Proteomes" id="UP000005551">
    <property type="component" value="Unassembled WGS sequence"/>
</dbReference>
<dbReference type="STRING" id="1189621.A3SI_12324"/>
<reference evidence="2 3" key="1">
    <citation type="submission" date="2012-05" db="EMBL/GenBank/DDBJ databases">
        <title>Genome sequence of Nitritalea halalkaliphila LW7.</title>
        <authorList>
            <person name="Jangir P.K."/>
            <person name="Singh A."/>
            <person name="Shivaji S."/>
            <person name="Sharma R."/>
        </authorList>
    </citation>
    <scope>NUCLEOTIDE SEQUENCE [LARGE SCALE GENOMIC DNA]</scope>
    <source>
        <strain evidence="2 3">LW7</strain>
    </source>
</reference>
<protein>
    <submittedName>
        <fullName evidence="2">Outer membrane efflux protein</fullName>
    </submittedName>
</protein>
<dbReference type="SUPFAM" id="SSF56954">
    <property type="entry name" value="Outer membrane efflux proteins (OEP)"/>
    <property type="match status" value="1"/>
</dbReference>
<proteinExistence type="inferred from homology"/>
<evidence type="ECO:0000313" key="2">
    <source>
        <dbReference type="EMBL" id="EIM75828.1"/>
    </source>
</evidence>
<dbReference type="Gene3D" id="1.20.1600.10">
    <property type="entry name" value="Outer membrane efflux proteins (OEP)"/>
    <property type="match status" value="1"/>
</dbReference>
<dbReference type="EMBL" id="AJYA01000026">
    <property type="protein sequence ID" value="EIM75828.1"/>
    <property type="molecule type" value="Genomic_DNA"/>
</dbReference>
<dbReference type="RefSeq" id="WP_009055571.1">
    <property type="nucleotide sequence ID" value="NZ_AJYA01000026.1"/>
</dbReference>
<gene>
    <name evidence="2" type="ORF">A3SI_12324</name>
</gene>
<comment type="caution">
    <text evidence="2">The sequence shown here is derived from an EMBL/GenBank/DDBJ whole genome shotgun (WGS) entry which is preliminary data.</text>
</comment>
<accession>I5C1X6</accession>
<evidence type="ECO:0000256" key="1">
    <source>
        <dbReference type="ARBA" id="ARBA00007613"/>
    </source>
</evidence>
<evidence type="ECO:0000313" key="3">
    <source>
        <dbReference type="Proteomes" id="UP000005551"/>
    </source>
</evidence>
<organism evidence="2 3">
    <name type="scientific">Nitritalea halalkaliphila LW7</name>
    <dbReference type="NCBI Taxonomy" id="1189621"/>
    <lineage>
        <taxon>Bacteria</taxon>
        <taxon>Pseudomonadati</taxon>
        <taxon>Bacteroidota</taxon>
        <taxon>Cytophagia</taxon>
        <taxon>Cytophagales</taxon>
        <taxon>Cyclobacteriaceae</taxon>
        <taxon>Nitritalea</taxon>
    </lineage>
</organism>
<sequence length="191" mass="21863">MDRKWSYLIFFLPLFFGLQAKAQNVLPFSDRDSGIEVFNILEDLALQLPPLDELLDMGEDFNPTIKREEALARAEEQRINVQKRLWTNHIRPFVILSQGNQGILVTGSADVFTNTVASGFLYGLNVSIPLYEFTTRGNRIKLATAEKEAALHMRDAMAIETRQEIAKAYYQLLAAQKTMVNHHEFSKSYHQ</sequence>